<sequence length="297" mass="32164">MRKIFGLILLGLGSFLLITALLATVYLPGVVKRTPLDVDSKTVLTGEAAKIDVTTGELSDLKPIRIVSLTQSDTDASDDDVVVFTNGTCVVFNEDGDTPDCVDGEDARLITASESNFATDRVTAEAVDNGDYLPDAEVQYEGLVNKWPFDAEKKNYMYFDSTTEEAVEAVFDGTEEIEGLETYRYKVNIDEAVIEVAAGTPGTYTNEVIIWVEPTTGSFIKQSQDQQRYLADGTQVLDLAAVYTDDEIKESAEEANDSKSQLDLITGTVPIVGFTSGALVLIAGIVLLVTARRKEAS</sequence>
<proteinExistence type="predicted"/>
<dbReference type="OrthoDB" id="153031at2"/>
<keyword evidence="1" id="KW-0812">Transmembrane</keyword>
<evidence type="ECO:0000313" key="3">
    <source>
        <dbReference type="Proteomes" id="UP000199004"/>
    </source>
</evidence>
<name>A0A1G9VRS6_9ACTN</name>
<reference evidence="2 3" key="1">
    <citation type="submission" date="2016-10" db="EMBL/GenBank/DDBJ databases">
        <authorList>
            <person name="de Groot N.N."/>
        </authorList>
    </citation>
    <scope>NUCLEOTIDE SEQUENCE [LARGE SCALE GENOMIC DNA]</scope>
    <source>
        <strain evidence="2 3">CGMCC 1.11147</strain>
    </source>
</reference>
<organism evidence="2 3">
    <name type="scientific">Nocardioides szechwanensis</name>
    <dbReference type="NCBI Taxonomy" id="1005944"/>
    <lineage>
        <taxon>Bacteria</taxon>
        <taxon>Bacillati</taxon>
        <taxon>Actinomycetota</taxon>
        <taxon>Actinomycetes</taxon>
        <taxon>Propionibacteriales</taxon>
        <taxon>Nocardioidaceae</taxon>
        <taxon>Nocardioides</taxon>
    </lineage>
</organism>
<dbReference type="AlphaFoldDB" id="A0A1G9VRS6"/>
<dbReference type="Proteomes" id="UP000199004">
    <property type="component" value="Unassembled WGS sequence"/>
</dbReference>
<evidence type="ECO:0008006" key="4">
    <source>
        <dbReference type="Google" id="ProtNLM"/>
    </source>
</evidence>
<dbReference type="Pfam" id="PF11271">
    <property type="entry name" value="PorA"/>
    <property type="match status" value="1"/>
</dbReference>
<gene>
    <name evidence="2" type="ORF">SAMN05192576_0840</name>
</gene>
<feature type="transmembrane region" description="Helical" evidence="1">
    <location>
        <begin position="271"/>
        <end position="291"/>
    </location>
</feature>
<dbReference type="InterPro" id="IPR021424">
    <property type="entry name" value="PorA"/>
</dbReference>
<evidence type="ECO:0000256" key="1">
    <source>
        <dbReference type="SAM" id="Phobius"/>
    </source>
</evidence>
<dbReference type="RefSeq" id="WP_091022128.1">
    <property type="nucleotide sequence ID" value="NZ_BKAE01000003.1"/>
</dbReference>
<dbReference type="EMBL" id="FNIC01000001">
    <property type="protein sequence ID" value="SDM74766.1"/>
    <property type="molecule type" value="Genomic_DNA"/>
</dbReference>
<dbReference type="STRING" id="1005944.SAMN05192576_0840"/>
<accession>A0A1G9VRS6</accession>
<protein>
    <recommendedName>
        <fullName evidence="4">DUF3068 domain-containing protein</fullName>
    </recommendedName>
</protein>
<evidence type="ECO:0000313" key="2">
    <source>
        <dbReference type="EMBL" id="SDM74766.1"/>
    </source>
</evidence>
<keyword evidence="1" id="KW-0472">Membrane</keyword>
<keyword evidence="1" id="KW-1133">Transmembrane helix</keyword>
<keyword evidence="3" id="KW-1185">Reference proteome</keyword>